<evidence type="ECO:0000256" key="14">
    <source>
        <dbReference type="ARBA" id="ARBA00060382"/>
    </source>
</evidence>
<dbReference type="PRINTS" id="PR00205">
    <property type="entry name" value="CADHERIN"/>
</dbReference>
<keyword evidence="10 20" id="KW-0472">Membrane</keyword>
<reference evidence="23" key="2">
    <citation type="submission" date="2025-09" db="UniProtKB">
        <authorList>
            <consortium name="Ensembl"/>
        </authorList>
    </citation>
    <scope>IDENTIFICATION</scope>
</reference>
<evidence type="ECO:0000256" key="5">
    <source>
        <dbReference type="ARBA" id="ARBA00022729"/>
    </source>
</evidence>
<keyword evidence="24" id="KW-1185">Reference proteome</keyword>
<proteinExistence type="predicted"/>
<evidence type="ECO:0000256" key="8">
    <source>
        <dbReference type="ARBA" id="ARBA00022837"/>
    </source>
</evidence>
<evidence type="ECO:0000313" key="24">
    <source>
        <dbReference type="Proteomes" id="UP000694540"/>
    </source>
</evidence>
<dbReference type="PANTHER" id="PTHR24027">
    <property type="entry name" value="CADHERIN-23"/>
    <property type="match status" value="1"/>
</dbReference>
<dbReference type="GO" id="GO:0005912">
    <property type="term" value="C:adherens junction"/>
    <property type="evidence" value="ECO:0007669"/>
    <property type="project" value="TreeGrafter"/>
</dbReference>
<evidence type="ECO:0000256" key="18">
    <source>
        <dbReference type="PROSITE-ProRule" id="PRU00043"/>
    </source>
</evidence>
<dbReference type="FunFam" id="2.60.40.60:FF:000261">
    <property type="entry name" value="Cadherin-related family member 5"/>
    <property type="match status" value="1"/>
</dbReference>
<dbReference type="GO" id="GO:0031526">
    <property type="term" value="C:brush border membrane"/>
    <property type="evidence" value="ECO:0007669"/>
    <property type="project" value="Ensembl"/>
</dbReference>
<dbReference type="CDD" id="cd11304">
    <property type="entry name" value="Cadherin_repeat"/>
    <property type="match status" value="2"/>
</dbReference>
<feature type="domain" description="Cadherin" evidence="22">
    <location>
        <begin position="86"/>
        <end position="140"/>
    </location>
</feature>
<evidence type="ECO:0000256" key="15">
    <source>
        <dbReference type="ARBA" id="ARBA00063725"/>
    </source>
</evidence>
<dbReference type="Proteomes" id="UP000694540">
    <property type="component" value="Unplaced"/>
</dbReference>
<dbReference type="Ensembl" id="ENSCWAT00000010896.1">
    <property type="protein sequence ID" value="ENSCWAP00000010026.1"/>
    <property type="gene ID" value="ENSCWAG00000007550.1"/>
</dbReference>
<organism evidence="23 24">
    <name type="scientific">Catagonus wagneri</name>
    <name type="common">Chacoan peccary</name>
    <dbReference type="NCBI Taxonomy" id="51154"/>
    <lineage>
        <taxon>Eukaryota</taxon>
        <taxon>Metazoa</taxon>
        <taxon>Chordata</taxon>
        <taxon>Craniata</taxon>
        <taxon>Vertebrata</taxon>
        <taxon>Euteleostomi</taxon>
        <taxon>Mammalia</taxon>
        <taxon>Eutheria</taxon>
        <taxon>Laurasiatheria</taxon>
        <taxon>Artiodactyla</taxon>
        <taxon>Suina</taxon>
        <taxon>Tayassuidae</taxon>
        <taxon>Catagonus</taxon>
    </lineage>
</organism>
<feature type="transmembrane region" description="Helical" evidence="20">
    <location>
        <begin position="653"/>
        <end position="675"/>
    </location>
</feature>
<feature type="compositionally biased region" description="Low complexity" evidence="19">
    <location>
        <begin position="514"/>
        <end position="528"/>
    </location>
</feature>
<evidence type="ECO:0000256" key="4">
    <source>
        <dbReference type="ARBA" id="ARBA00022692"/>
    </source>
</evidence>
<dbReference type="GO" id="GO:0031528">
    <property type="term" value="C:microvillus membrane"/>
    <property type="evidence" value="ECO:0007669"/>
    <property type="project" value="UniProtKB-SubCell"/>
</dbReference>
<feature type="region of interest" description="Disordered" evidence="19">
    <location>
        <begin position="710"/>
        <end position="771"/>
    </location>
</feature>
<feature type="compositionally biased region" description="Low complexity" evidence="19">
    <location>
        <begin position="623"/>
        <end position="636"/>
    </location>
</feature>
<feature type="compositionally biased region" description="Gly residues" evidence="19">
    <location>
        <begin position="804"/>
        <end position="817"/>
    </location>
</feature>
<feature type="region of interest" description="Disordered" evidence="19">
    <location>
        <begin position="795"/>
        <end position="826"/>
    </location>
</feature>
<keyword evidence="7" id="KW-0221">Differentiation</keyword>
<evidence type="ECO:0000256" key="6">
    <source>
        <dbReference type="ARBA" id="ARBA00022737"/>
    </source>
</evidence>
<dbReference type="InterPro" id="IPR020894">
    <property type="entry name" value="Cadherin_CS"/>
</dbReference>
<gene>
    <name evidence="23" type="primary">CDHR5</name>
</gene>
<evidence type="ECO:0000256" key="11">
    <source>
        <dbReference type="ARBA" id="ARBA00023180"/>
    </source>
</evidence>
<dbReference type="GO" id="GO:0007156">
    <property type="term" value="P:homophilic cell adhesion via plasma membrane adhesion molecules"/>
    <property type="evidence" value="ECO:0007669"/>
    <property type="project" value="InterPro"/>
</dbReference>
<feature type="domain" description="Cadherin" evidence="22">
    <location>
        <begin position="149"/>
        <end position="252"/>
    </location>
</feature>
<dbReference type="GO" id="GO:0008013">
    <property type="term" value="F:beta-catenin binding"/>
    <property type="evidence" value="ECO:0007669"/>
    <property type="project" value="Ensembl"/>
</dbReference>
<dbReference type="GO" id="GO:0030154">
    <property type="term" value="P:cell differentiation"/>
    <property type="evidence" value="ECO:0007669"/>
    <property type="project" value="UniProtKB-KW"/>
</dbReference>
<evidence type="ECO:0000256" key="3">
    <source>
        <dbReference type="ARBA" id="ARBA00022553"/>
    </source>
</evidence>
<evidence type="ECO:0000256" key="10">
    <source>
        <dbReference type="ARBA" id="ARBA00023136"/>
    </source>
</evidence>
<evidence type="ECO:0000256" key="12">
    <source>
        <dbReference type="ARBA" id="ARBA00023273"/>
    </source>
</evidence>
<evidence type="ECO:0000256" key="16">
    <source>
        <dbReference type="ARBA" id="ARBA00067494"/>
    </source>
</evidence>
<feature type="compositionally biased region" description="Pro residues" evidence="19">
    <location>
        <begin position="554"/>
        <end position="568"/>
    </location>
</feature>
<feature type="region of interest" description="Disordered" evidence="19">
    <location>
        <begin position="468"/>
        <end position="644"/>
    </location>
</feature>
<dbReference type="GO" id="GO:0032532">
    <property type="term" value="P:regulation of microvillus length"/>
    <property type="evidence" value="ECO:0007669"/>
    <property type="project" value="Ensembl"/>
</dbReference>
<dbReference type="GO" id="GO:0044331">
    <property type="term" value="P:cell-cell adhesion mediated by cadherin"/>
    <property type="evidence" value="ECO:0007669"/>
    <property type="project" value="TreeGrafter"/>
</dbReference>
<dbReference type="GO" id="GO:0034332">
    <property type="term" value="P:adherens junction organization"/>
    <property type="evidence" value="ECO:0007669"/>
    <property type="project" value="TreeGrafter"/>
</dbReference>
<keyword evidence="8 18" id="KW-0106">Calcium</keyword>
<keyword evidence="11" id="KW-0325">Glycoprotein</keyword>
<feature type="compositionally biased region" description="Pro residues" evidence="19">
    <location>
        <begin position="529"/>
        <end position="538"/>
    </location>
</feature>
<evidence type="ECO:0000256" key="17">
    <source>
        <dbReference type="ARBA" id="ARBA00081919"/>
    </source>
</evidence>
<dbReference type="GO" id="GO:0016342">
    <property type="term" value="C:catenin complex"/>
    <property type="evidence" value="ECO:0007669"/>
    <property type="project" value="TreeGrafter"/>
</dbReference>
<feature type="compositionally biased region" description="Pro residues" evidence="19">
    <location>
        <begin position="714"/>
        <end position="734"/>
    </location>
</feature>
<dbReference type="SUPFAM" id="SSF49313">
    <property type="entry name" value="Cadherin-like"/>
    <property type="match status" value="3"/>
</dbReference>
<evidence type="ECO:0000256" key="20">
    <source>
        <dbReference type="SAM" id="Phobius"/>
    </source>
</evidence>
<dbReference type="AlphaFoldDB" id="A0A8C3W2R9"/>
<dbReference type="GO" id="GO:0005509">
    <property type="term" value="F:calcium ion binding"/>
    <property type="evidence" value="ECO:0007669"/>
    <property type="project" value="UniProtKB-UniRule"/>
</dbReference>
<evidence type="ECO:0000259" key="22">
    <source>
        <dbReference type="PROSITE" id="PS50268"/>
    </source>
</evidence>
<feature type="signal peptide" evidence="21">
    <location>
        <begin position="1"/>
        <end position="22"/>
    </location>
</feature>
<keyword evidence="4 20" id="KW-0812">Transmembrane</keyword>
<dbReference type="SMART" id="SM00112">
    <property type="entry name" value="CA"/>
    <property type="match status" value="4"/>
</dbReference>
<dbReference type="InterPro" id="IPR015919">
    <property type="entry name" value="Cadherin-like_sf"/>
</dbReference>
<accession>A0A8C3W2R9</accession>
<dbReference type="InterPro" id="IPR002126">
    <property type="entry name" value="Cadherin-like_dom"/>
</dbReference>
<dbReference type="Pfam" id="PF00028">
    <property type="entry name" value="Cadherin"/>
    <property type="match status" value="1"/>
</dbReference>
<comment type="subcellular location">
    <subcellularLocation>
        <location evidence="1">Apical cell membrane</location>
        <topology evidence="1">Single-pass type I membrane protein</topology>
    </subcellularLocation>
    <subcellularLocation>
        <location evidence="14">Cell projection</location>
        <location evidence="14">Microvillus membrane</location>
        <topology evidence="14">Single-pass type I membrane protein</topology>
    </subcellularLocation>
</comment>
<dbReference type="GO" id="GO:0045296">
    <property type="term" value="F:cadherin binding"/>
    <property type="evidence" value="ECO:0007669"/>
    <property type="project" value="TreeGrafter"/>
</dbReference>
<dbReference type="Gene3D" id="2.60.40.60">
    <property type="entry name" value="Cadherins"/>
    <property type="match status" value="3"/>
</dbReference>
<name>A0A8C3W2R9_9CETA</name>
<keyword evidence="2" id="KW-1003">Cell membrane</keyword>
<keyword evidence="12" id="KW-0966">Cell projection</keyword>
<evidence type="ECO:0000256" key="2">
    <source>
        <dbReference type="ARBA" id="ARBA00022475"/>
    </source>
</evidence>
<dbReference type="GO" id="GO:0016339">
    <property type="term" value="P:calcium-dependent cell-cell adhesion via plasma membrane cell adhesion molecules"/>
    <property type="evidence" value="ECO:0007669"/>
    <property type="project" value="TreeGrafter"/>
</dbReference>
<comment type="subunit">
    <text evidence="15">Part of the IMAC/intermicrovillar adhesion complex/intermicrovillar tip-link complex composed of ANKS4B, MYO7B, USH1C, CDHR2 and CDHR5. Interacts (via cytoplasmic domain) with USH1C and MYO7B; required for proper localization of CDHR5 to microvilli tips and its function in brush border differentiation.</text>
</comment>
<dbReference type="GO" id="GO:0016477">
    <property type="term" value="P:cell migration"/>
    <property type="evidence" value="ECO:0007669"/>
    <property type="project" value="TreeGrafter"/>
</dbReference>
<dbReference type="PROSITE" id="PS50268">
    <property type="entry name" value="CADHERIN_2"/>
    <property type="match status" value="3"/>
</dbReference>
<dbReference type="PANTHER" id="PTHR24027:SF423">
    <property type="entry name" value="PROTOCADHERIN-16"/>
    <property type="match status" value="1"/>
</dbReference>
<reference evidence="23" key="1">
    <citation type="submission" date="2025-08" db="UniProtKB">
        <authorList>
            <consortium name="Ensembl"/>
        </authorList>
    </citation>
    <scope>IDENTIFICATION</scope>
</reference>
<protein>
    <recommendedName>
        <fullName evidence="16">Cadherin-related family member 5</fullName>
    </recommendedName>
    <alternativeName>
        <fullName evidence="17">Mu-protocadherin</fullName>
    </alternativeName>
</protein>
<evidence type="ECO:0000256" key="7">
    <source>
        <dbReference type="ARBA" id="ARBA00022782"/>
    </source>
</evidence>
<evidence type="ECO:0000256" key="1">
    <source>
        <dbReference type="ARBA" id="ARBA00004247"/>
    </source>
</evidence>
<keyword evidence="5 21" id="KW-0732">Signal</keyword>
<keyword evidence="6" id="KW-0677">Repeat</keyword>
<feature type="chain" id="PRO_5034139776" description="Cadherin-related family member 5" evidence="21">
    <location>
        <begin position="23"/>
        <end position="826"/>
    </location>
</feature>
<evidence type="ECO:0000313" key="23">
    <source>
        <dbReference type="Ensembl" id="ENSCWAP00000010026.1"/>
    </source>
</evidence>
<dbReference type="GeneTree" id="ENSGT00940000162463"/>
<comment type="function">
    <text evidence="13">Intermicrovillar adhesion molecule that forms, via its extracellular domain, calcium-dependent heterophilic complexes with CDHR2 on adjacent microvilli. Thereby, controls the packing of microvilli at the apical membrane of epithelial cells. Through its cytoplasmic domain, interacts with microvillus cytoplasmic proteins to form the intermicrovillar adhesion complex/IMAC. This complex plays a central role in microvilli and epithelial brush border differentiation.</text>
</comment>
<dbReference type="PROSITE" id="PS00232">
    <property type="entry name" value="CADHERIN_1"/>
    <property type="match status" value="1"/>
</dbReference>
<feature type="compositionally biased region" description="Low complexity" evidence="19">
    <location>
        <begin position="594"/>
        <end position="608"/>
    </location>
</feature>
<keyword evidence="9 20" id="KW-1133">Transmembrane helix</keyword>
<feature type="domain" description="Cadherin" evidence="22">
    <location>
        <begin position="264"/>
        <end position="371"/>
    </location>
</feature>
<evidence type="ECO:0000256" key="21">
    <source>
        <dbReference type="SAM" id="SignalP"/>
    </source>
</evidence>
<evidence type="ECO:0000256" key="19">
    <source>
        <dbReference type="SAM" id="MobiDB-lite"/>
    </source>
</evidence>
<feature type="compositionally biased region" description="Low complexity" evidence="19">
    <location>
        <begin position="491"/>
        <end position="503"/>
    </location>
</feature>
<keyword evidence="3" id="KW-0597">Phosphoprotein</keyword>
<dbReference type="GO" id="GO:0007043">
    <property type="term" value="P:cell-cell junction assembly"/>
    <property type="evidence" value="ECO:0007669"/>
    <property type="project" value="TreeGrafter"/>
</dbReference>
<dbReference type="GO" id="GO:0000902">
    <property type="term" value="P:cell morphogenesis"/>
    <property type="evidence" value="ECO:0007669"/>
    <property type="project" value="TreeGrafter"/>
</dbReference>
<sequence length="826" mass="84955">MGAWPLPLLLLVAAAQAQGTGAATGPGRGGRGGLSALTRLQPPVCSVSPTFLELWENTGPGELLLNISVPEDQQVTLGPSSTPFAFRIQGTQLFLNVTLDYEENSMLQAHLECKRGDTVVSPRPLVLVSVLDVNDNPPVFPYKDKVQAVPEDTKVNTIVIPETELEAHDRDKDDVLFYSLQEVTPGASDFFSLVGANRPALRLDRSLDFTAWPAMTFQLLVQDTQDNPQPGHSATATLTLEVQPADLRPPWFLPCVYSDAHVCIQAQYKGAVPTGHRLPAPLVLRPGPVYAVDGDRGINQPIVYSIIAGHEDGTFSINADSGNLTMARSVSGPQTLLLLVKVCARQADGARYSVTQVTVEALDASGSPPRFPEGLYRGAVALGSGPGVAVQDAAAPPQPLRIWAQDPDFPDINSAIAYRITNNSNFRMDGEAVLTNALLTHAGLFYAEVEATNTATSHTATTVLEVQVSEQEPAPTGEPPGDPRGAREGFLPRAVASASLSLAPGPPGAPTPPETAETNRPASSTPSEAPRPPEPEPSQGPSSTSSGGGGPSPGATPRPPAPSVPGGPPSTGTGPSAPPASPGGDSGQTSKPASSPLTSPGLPGSTPLALESPHAASSPGQPGTSEAGGSSTATGSGISGGPAGDRRFSTVEMAALGGVLGALLLLALIALTVLVHKHYGRRLKCCSGKAPEPQPQGFDNKAFLAEDEANWAPAPSPPPSRAPPAPPEPEPPEPSRQSPAPRRRSPEPPAAAPGGGSPAAMRSILTKERRPEGGYKAVWFGEDIGAEADVVVLNTPSSEVDGAGDSGSEGGSDGGADAGVTARAPV</sequence>
<evidence type="ECO:0000256" key="13">
    <source>
        <dbReference type="ARBA" id="ARBA00056389"/>
    </source>
</evidence>
<feature type="compositionally biased region" description="Pro residues" evidence="19">
    <location>
        <begin position="504"/>
        <end position="513"/>
    </location>
</feature>
<dbReference type="InterPro" id="IPR039808">
    <property type="entry name" value="Cadherin"/>
</dbReference>
<evidence type="ECO:0000256" key="9">
    <source>
        <dbReference type="ARBA" id="ARBA00022989"/>
    </source>
</evidence>
<dbReference type="GO" id="GO:0090675">
    <property type="term" value="P:intermicrovillar adhesion"/>
    <property type="evidence" value="ECO:0007669"/>
    <property type="project" value="Ensembl"/>
</dbReference>